<dbReference type="InterPro" id="IPR038740">
    <property type="entry name" value="BioF2-like_GNAT_dom"/>
</dbReference>
<dbReference type="RefSeq" id="WP_150473355.1">
    <property type="nucleotide sequence ID" value="NZ_BMVS01000001.1"/>
</dbReference>
<evidence type="ECO:0000259" key="1">
    <source>
        <dbReference type="Pfam" id="PF13480"/>
    </source>
</evidence>
<protein>
    <submittedName>
        <fullName evidence="2">GNAT family N-acetyltransferase</fullName>
    </submittedName>
</protein>
<name>A0ABW9ILF5_STRGJ</name>
<comment type="caution">
    <text evidence="2">The sequence shown here is derived from an EMBL/GenBank/DDBJ whole genome shotgun (WGS) entry which is preliminary data.</text>
</comment>
<keyword evidence="3" id="KW-1185">Reference proteome</keyword>
<accession>A0ABW9ILF5</accession>
<feature type="domain" description="BioF2-like acetyltransferase" evidence="1">
    <location>
        <begin position="158"/>
        <end position="299"/>
    </location>
</feature>
<sequence>MTTPRIELAHPGDLAPADLARWNDLRSTTAAVANPFMSAEFTQAVGRVRPDTRVAVLRRGSRPVGYFPHQRGRWGYGRAVGLGVSDCQGAVLQPDVHLEAQYLMRACSLNAWEFNHLESGQELFLPYATGQFASPVVDLTHGFDRYERHLREHARGFLKTARAQERRMARHLGPLRFVHDERDPAALRVLIAWKSAHYRRTGRRDPFAQPWITRLVDLLAGTAAPHCSGVLSVLYAADRPVAAHFGLRSRTVFSCWFPSYDRTLATYSPGRVLYLRMIEAAAASGVRLFDFGRGEAAYKDSFKTGDLLVHEGALRTTGPGAALHWLRREPVRAAHRLVRDHPALRQAALRTLHAVGTARGR</sequence>
<evidence type="ECO:0000313" key="2">
    <source>
        <dbReference type="EMBL" id="MFM9647998.1"/>
    </source>
</evidence>
<dbReference type="EMBL" id="JBJVNE010000008">
    <property type="protein sequence ID" value="MFM9647998.1"/>
    <property type="molecule type" value="Genomic_DNA"/>
</dbReference>
<gene>
    <name evidence="2" type="ORF">ACKI1S_17825</name>
</gene>
<dbReference type="InterPro" id="IPR016181">
    <property type="entry name" value="Acyl_CoA_acyltransferase"/>
</dbReference>
<dbReference type="Pfam" id="PF13480">
    <property type="entry name" value="Acetyltransf_6"/>
    <property type="match status" value="1"/>
</dbReference>
<evidence type="ECO:0000313" key="3">
    <source>
        <dbReference type="Proteomes" id="UP001631993"/>
    </source>
</evidence>
<organism evidence="2 3">
    <name type="scientific">Streptomyces galilaeus</name>
    <dbReference type="NCBI Taxonomy" id="33899"/>
    <lineage>
        <taxon>Bacteria</taxon>
        <taxon>Bacillati</taxon>
        <taxon>Actinomycetota</taxon>
        <taxon>Actinomycetes</taxon>
        <taxon>Kitasatosporales</taxon>
        <taxon>Streptomycetaceae</taxon>
        <taxon>Streptomyces</taxon>
    </lineage>
</organism>
<dbReference type="GeneID" id="93761343"/>
<dbReference type="SUPFAM" id="SSF55729">
    <property type="entry name" value="Acyl-CoA N-acyltransferases (Nat)"/>
    <property type="match status" value="1"/>
</dbReference>
<reference evidence="2 3" key="1">
    <citation type="submission" date="2024-12" db="EMBL/GenBank/DDBJ databases">
        <title>Forecasting of Potato common scab and diversities of Pathogenic streptomyces spp. in china.</title>
        <authorList>
            <person name="Handique U."/>
            <person name="Wu J."/>
        </authorList>
    </citation>
    <scope>NUCLEOTIDE SEQUENCE [LARGE SCALE GENOMIC DNA]</scope>
    <source>
        <strain evidence="2 3">ZRIMU1585</strain>
    </source>
</reference>
<dbReference type="Gene3D" id="3.40.630.30">
    <property type="match status" value="1"/>
</dbReference>
<dbReference type="Proteomes" id="UP001631993">
    <property type="component" value="Unassembled WGS sequence"/>
</dbReference>
<proteinExistence type="predicted"/>